<sequence length="77" mass="8914">MLRIYPALIIESLLSAFILDPLVTRQPLLAYFTAPEFFRYMLNILGDVHFSLPGVFVHNPLPDVVNFQLFTIPFEFL</sequence>
<accession>A0A840VUS8</accession>
<gene>
    <name evidence="1" type="ORF">HNP71_002209</name>
</gene>
<comment type="caution">
    <text evidence="1">The sequence shown here is derived from an EMBL/GenBank/DDBJ whole genome shotgun (WGS) entry which is preliminary data.</text>
</comment>
<dbReference type="Proteomes" id="UP000553706">
    <property type="component" value="Unassembled WGS sequence"/>
</dbReference>
<keyword evidence="2" id="KW-1185">Reference proteome</keyword>
<proteinExistence type="predicted"/>
<protein>
    <submittedName>
        <fullName evidence="1">Peptidoglycan/LPS O-acetylase OafA/YrhL</fullName>
    </submittedName>
</protein>
<evidence type="ECO:0000313" key="1">
    <source>
        <dbReference type="EMBL" id="MBB5373942.1"/>
    </source>
</evidence>
<dbReference type="AlphaFoldDB" id="A0A840VUS8"/>
<dbReference type="EMBL" id="JACHFJ010000010">
    <property type="protein sequence ID" value="MBB5373942.1"/>
    <property type="molecule type" value="Genomic_DNA"/>
</dbReference>
<dbReference type="RefSeq" id="WP_183266954.1">
    <property type="nucleotide sequence ID" value="NZ_JACHFJ010000010.1"/>
</dbReference>
<name>A0A840VUS8_9PROT</name>
<evidence type="ECO:0000313" key="2">
    <source>
        <dbReference type="Proteomes" id="UP000553706"/>
    </source>
</evidence>
<reference evidence="1 2" key="1">
    <citation type="submission" date="2020-08" db="EMBL/GenBank/DDBJ databases">
        <title>Genomic Encyclopedia of Type Strains, Phase IV (KMG-IV): sequencing the most valuable type-strain genomes for metagenomic binning, comparative biology and taxonomic classification.</title>
        <authorList>
            <person name="Goeker M."/>
        </authorList>
    </citation>
    <scope>NUCLEOTIDE SEQUENCE [LARGE SCALE GENOMIC DNA]</scope>
    <source>
        <strain evidence="1 2">DSM 27026</strain>
    </source>
</reference>
<organism evidence="1 2">
    <name type="scientific">Acidocella aromatica</name>
    <dbReference type="NCBI Taxonomy" id="1303579"/>
    <lineage>
        <taxon>Bacteria</taxon>
        <taxon>Pseudomonadati</taxon>
        <taxon>Pseudomonadota</taxon>
        <taxon>Alphaproteobacteria</taxon>
        <taxon>Acetobacterales</taxon>
        <taxon>Acidocellaceae</taxon>
        <taxon>Acidocella</taxon>
    </lineage>
</organism>